<dbReference type="SUPFAM" id="SSF54534">
    <property type="entry name" value="FKBP-like"/>
    <property type="match status" value="1"/>
</dbReference>
<dbReference type="InterPro" id="IPR032252">
    <property type="entry name" value="DUF4827"/>
</dbReference>
<evidence type="ECO:0000313" key="3">
    <source>
        <dbReference type="Proteomes" id="UP000823637"/>
    </source>
</evidence>
<name>A0A9D9EHZ7_9BACT</name>
<accession>A0A9D9EHZ7</accession>
<feature type="chain" id="PRO_5039550554" description="Lipoprotein" evidence="1">
    <location>
        <begin position="25"/>
        <end position="179"/>
    </location>
</feature>
<dbReference type="GO" id="GO:0003755">
    <property type="term" value="F:peptidyl-prolyl cis-trans isomerase activity"/>
    <property type="evidence" value="ECO:0007669"/>
    <property type="project" value="InterPro"/>
</dbReference>
<dbReference type="Proteomes" id="UP000823637">
    <property type="component" value="Unassembled WGS sequence"/>
</dbReference>
<evidence type="ECO:0000256" key="1">
    <source>
        <dbReference type="SAM" id="SignalP"/>
    </source>
</evidence>
<dbReference type="Gene3D" id="3.10.50.40">
    <property type="match status" value="1"/>
</dbReference>
<dbReference type="InterPro" id="IPR046357">
    <property type="entry name" value="PPIase_dom_sf"/>
</dbReference>
<proteinExistence type="predicted"/>
<dbReference type="Pfam" id="PF16109">
    <property type="entry name" value="DUF4827"/>
    <property type="match status" value="1"/>
</dbReference>
<evidence type="ECO:0008006" key="4">
    <source>
        <dbReference type="Google" id="ProtNLM"/>
    </source>
</evidence>
<dbReference type="PROSITE" id="PS51257">
    <property type="entry name" value="PROKAR_LIPOPROTEIN"/>
    <property type="match status" value="1"/>
</dbReference>
<protein>
    <recommendedName>
        <fullName evidence="4">Lipoprotein</fullName>
    </recommendedName>
</protein>
<dbReference type="EMBL" id="JADIMR010000061">
    <property type="protein sequence ID" value="MBO8446951.1"/>
    <property type="molecule type" value="Genomic_DNA"/>
</dbReference>
<comment type="caution">
    <text evidence="2">The sequence shown here is derived from an EMBL/GenBank/DDBJ whole genome shotgun (WGS) entry which is preliminary data.</text>
</comment>
<evidence type="ECO:0000313" key="2">
    <source>
        <dbReference type="EMBL" id="MBO8446951.1"/>
    </source>
</evidence>
<sequence length="179" mass="19918">MKKAILNPITFFLAVIAASLASCATETYADKRKAEKAAFDNYRQRNNLEFSTDSAYCFSLPAPWPENLYFQTHRGAYVRLIKHDPEARPVAEGTTCVMRYNSYNMDDIQVGGNTGTREGEVFVFTPGGTDPCSGWNDAAACLRHGSEAMLLIDSQLGPSDQYQAVETIRIEIVDFTVRN</sequence>
<feature type="signal peptide" evidence="1">
    <location>
        <begin position="1"/>
        <end position="24"/>
    </location>
</feature>
<gene>
    <name evidence="2" type="ORF">IAC32_04305</name>
</gene>
<organism evidence="2 3">
    <name type="scientific">Candidatus Enterocola intestinipullorum</name>
    <dbReference type="NCBI Taxonomy" id="2840783"/>
    <lineage>
        <taxon>Bacteria</taxon>
        <taxon>Pseudomonadati</taxon>
        <taxon>Bacteroidota</taxon>
        <taxon>Bacteroidia</taxon>
        <taxon>Bacteroidales</taxon>
        <taxon>Candidatus Enterocola</taxon>
    </lineage>
</organism>
<reference evidence="2" key="2">
    <citation type="journal article" date="2021" name="PeerJ">
        <title>Extensive microbial diversity within the chicken gut microbiome revealed by metagenomics and culture.</title>
        <authorList>
            <person name="Gilroy R."/>
            <person name="Ravi A."/>
            <person name="Getino M."/>
            <person name="Pursley I."/>
            <person name="Horton D.L."/>
            <person name="Alikhan N.F."/>
            <person name="Baker D."/>
            <person name="Gharbi K."/>
            <person name="Hall N."/>
            <person name="Watson M."/>
            <person name="Adriaenssens E.M."/>
            <person name="Foster-Nyarko E."/>
            <person name="Jarju S."/>
            <person name="Secka A."/>
            <person name="Antonio M."/>
            <person name="Oren A."/>
            <person name="Chaudhuri R.R."/>
            <person name="La Ragione R."/>
            <person name="Hildebrand F."/>
            <person name="Pallen M.J."/>
        </authorList>
    </citation>
    <scope>NUCLEOTIDE SEQUENCE</scope>
    <source>
        <strain evidence="2">D3-1215</strain>
    </source>
</reference>
<dbReference type="AlphaFoldDB" id="A0A9D9EHZ7"/>
<reference evidence="2" key="1">
    <citation type="submission" date="2020-10" db="EMBL/GenBank/DDBJ databases">
        <authorList>
            <person name="Gilroy R."/>
        </authorList>
    </citation>
    <scope>NUCLEOTIDE SEQUENCE</scope>
    <source>
        <strain evidence="2">D3-1215</strain>
    </source>
</reference>
<keyword evidence="1" id="KW-0732">Signal</keyword>